<dbReference type="InterPro" id="IPR000422">
    <property type="entry name" value="DHBP_synthase_RibB"/>
</dbReference>
<dbReference type="GO" id="GO:0009231">
    <property type="term" value="P:riboflavin biosynthetic process"/>
    <property type="evidence" value="ECO:0007669"/>
    <property type="project" value="UniProtKB-UniPathway"/>
</dbReference>
<evidence type="ECO:0008006" key="5">
    <source>
        <dbReference type="Google" id="ProtNLM"/>
    </source>
</evidence>
<keyword evidence="2" id="KW-0686">Riboflavin biosynthesis</keyword>
<dbReference type="GO" id="GO:0046872">
    <property type="term" value="F:metal ion binding"/>
    <property type="evidence" value="ECO:0007669"/>
    <property type="project" value="UniProtKB-KW"/>
</dbReference>
<dbReference type="GO" id="GO:0008686">
    <property type="term" value="F:3,4-dihydroxy-2-butanone-4-phosphate synthase activity"/>
    <property type="evidence" value="ECO:0007669"/>
    <property type="project" value="InterPro"/>
</dbReference>
<evidence type="ECO:0000256" key="2">
    <source>
        <dbReference type="ARBA" id="ARBA00022619"/>
    </source>
</evidence>
<evidence type="ECO:0000313" key="4">
    <source>
        <dbReference type="EMBL" id="SVC38748.1"/>
    </source>
</evidence>
<dbReference type="GO" id="GO:0005829">
    <property type="term" value="C:cytosol"/>
    <property type="evidence" value="ECO:0007669"/>
    <property type="project" value="TreeGrafter"/>
</dbReference>
<dbReference type="UniPathway" id="UPA00275"/>
<feature type="non-terminal residue" evidence="4">
    <location>
        <position position="111"/>
    </location>
</feature>
<accession>A0A382LPV1</accession>
<dbReference type="GO" id="GO:0003935">
    <property type="term" value="F:GTP cyclohydrolase II activity"/>
    <property type="evidence" value="ECO:0007669"/>
    <property type="project" value="TreeGrafter"/>
</dbReference>
<gene>
    <name evidence="4" type="ORF">METZ01_LOCUS291602</name>
</gene>
<proteinExistence type="predicted"/>
<evidence type="ECO:0000256" key="3">
    <source>
        <dbReference type="ARBA" id="ARBA00022723"/>
    </source>
</evidence>
<organism evidence="4">
    <name type="scientific">marine metagenome</name>
    <dbReference type="NCBI Taxonomy" id="408172"/>
    <lineage>
        <taxon>unclassified sequences</taxon>
        <taxon>metagenomes</taxon>
        <taxon>ecological metagenomes</taxon>
    </lineage>
</organism>
<dbReference type="PANTHER" id="PTHR21327:SF18">
    <property type="entry name" value="3,4-DIHYDROXY-2-BUTANONE 4-PHOSPHATE SYNTHASE"/>
    <property type="match status" value="1"/>
</dbReference>
<dbReference type="Pfam" id="PF00926">
    <property type="entry name" value="DHBP_synthase"/>
    <property type="match status" value="1"/>
</dbReference>
<reference evidence="4" key="1">
    <citation type="submission" date="2018-05" db="EMBL/GenBank/DDBJ databases">
        <authorList>
            <person name="Lanie J.A."/>
            <person name="Ng W.-L."/>
            <person name="Kazmierczak K.M."/>
            <person name="Andrzejewski T.M."/>
            <person name="Davidsen T.M."/>
            <person name="Wayne K.J."/>
            <person name="Tettelin H."/>
            <person name="Glass J.I."/>
            <person name="Rusch D."/>
            <person name="Podicherti R."/>
            <person name="Tsui H.-C.T."/>
            <person name="Winkler M.E."/>
        </authorList>
    </citation>
    <scope>NUCLEOTIDE SEQUENCE</scope>
</reference>
<dbReference type="EMBL" id="UINC01088481">
    <property type="protein sequence ID" value="SVC38748.1"/>
    <property type="molecule type" value="Genomic_DNA"/>
</dbReference>
<dbReference type="Gene3D" id="3.90.870.10">
    <property type="entry name" value="DHBP synthase"/>
    <property type="match status" value="1"/>
</dbReference>
<dbReference type="PANTHER" id="PTHR21327">
    <property type="entry name" value="GTP CYCLOHYDROLASE II-RELATED"/>
    <property type="match status" value="1"/>
</dbReference>
<evidence type="ECO:0000256" key="1">
    <source>
        <dbReference type="ARBA" id="ARBA00005104"/>
    </source>
</evidence>
<comment type="pathway">
    <text evidence="1">Cofactor biosynthesis; riboflavin biosynthesis.</text>
</comment>
<protein>
    <recommendedName>
        <fullName evidence="5">3,4-dihydroxy-2-butanone-4-phosphate synthase</fullName>
    </recommendedName>
</protein>
<keyword evidence="3" id="KW-0479">Metal-binding</keyword>
<sequence>MYILVDDENRENEGDLVIPATNVSQKNINFMAMYGRGLICLSLTNKQAKKLNLSLMSPINLSRNQTAFTVSIEAKKGVTTGISARDRSITIRTAIKSNVKKNDIVSPGHIF</sequence>
<name>A0A382LPV1_9ZZZZ</name>
<dbReference type="InterPro" id="IPR017945">
    <property type="entry name" value="DHBP_synth_RibB-like_a/b_dom"/>
</dbReference>
<dbReference type="SUPFAM" id="SSF55821">
    <property type="entry name" value="YrdC/RibB"/>
    <property type="match status" value="1"/>
</dbReference>
<dbReference type="AlphaFoldDB" id="A0A382LPV1"/>